<sequence length="12" mass="1307">MTLSTVLQMVLA</sequence>
<organism evidence="1 2">
    <name type="scientific">Bacillus mycoides</name>
    <dbReference type="NCBI Taxonomy" id="1405"/>
    <lineage>
        <taxon>Bacteria</taxon>
        <taxon>Bacillati</taxon>
        <taxon>Bacillota</taxon>
        <taxon>Bacilli</taxon>
        <taxon>Bacillales</taxon>
        <taxon>Bacillaceae</taxon>
        <taxon>Bacillus</taxon>
        <taxon>Bacillus cereus group</taxon>
    </lineage>
</organism>
<name>A0A1D3MGB8_BACMY</name>
<evidence type="ECO:0000313" key="2">
    <source>
        <dbReference type="Proteomes" id="UP000195696"/>
    </source>
</evidence>
<proteinExistence type="predicted"/>
<evidence type="ECO:0000313" key="1">
    <source>
        <dbReference type="EMBL" id="SCB66433.1"/>
    </source>
</evidence>
<protein>
    <submittedName>
        <fullName evidence="1">Uncharacterized protein</fullName>
    </submittedName>
</protein>
<gene>
    <name evidence="1" type="ORF">BWGO95_00368</name>
</gene>
<dbReference type="Proteomes" id="UP000195696">
    <property type="component" value="Unassembled WGS sequence"/>
</dbReference>
<dbReference type="EMBL" id="FMAK01000013">
    <property type="protein sequence ID" value="SCB66433.1"/>
    <property type="molecule type" value="Genomic_DNA"/>
</dbReference>
<accession>A0A1D3MGB8</accession>
<reference evidence="1 2" key="1">
    <citation type="submission" date="2016-08" db="EMBL/GenBank/DDBJ databases">
        <authorList>
            <person name="Seilhamer J.J."/>
        </authorList>
    </citation>
    <scope>NUCLEOTIDE SEQUENCE [LARGE SCALE GENOMIC DNA]</scope>
    <source>
        <strain evidence="1 2">SDA_GO95</strain>
    </source>
</reference>